<sequence length="131" mass="14353">MLSSDDEVDDDDEWVESACECRDARDGIAAEAAAAASCSRECRRSTRRRRELVGLLRRGSRIVLWVGEGGMGGARRGDVHWSQGRRACSGRTGKGPQARHGNHVMFLFSSPFGSLIGLGRPQLSVSPVRRR</sequence>
<comment type="caution">
    <text evidence="2">The sequence shown here is derived from an EMBL/GenBank/DDBJ whole genome shotgun (WGS) entry which is preliminary data.</text>
</comment>
<evidence type="ECO:0000313" key="2">
    <source>
        <dbReference type="EMBL" id="KAL1835425.1"/>
    </source>
</evidence>
<organism evidence="2 3">
    <name type="scientific">Phialemonium thermophilum</name>
    <dbReference type="NCBI Taxonomy" id="223376"/>
    <lineage>
        <taxon>Eukaryota</taxon>
        <taxon>Fungi</taxon>
        <taxon>Dikarya</taxon>
        <taxon>Ascomycota</taxon>
        <taxon>Pezizomycotina</taxon>
        <taxon>Sordariomycetes</taxon>
        <taxon>Sordariomycetidae</taxon>
        <taxon>Cephalothecales</taxon>
        <taxon>Cephalothecaceae</taxon>
        <taxon>Phialemonium</taxon>
    </lineage>
</organism>
<reference evidence="2 3" key="1">
    <citation type="journal article" date="2024" name="Commun. Biol.">
        <title>Comparative genomic analysis of thermophilic fungi reveals convergent evolutionary adaptations and gene losses.</title>
        <authorList>
            <person name="Steindorff A.S."/>
            <person name="Aguilar-Pontes M.V."/>
            <person name="Robinson A.J."/>
            <person name="Andreopoulos B."/>
            <person name="LaButti K."/>
            <person name="Kuo A."/>
            <person name="Mondo S."/>
            <person name="Riley R."/>
            <person name="Otillar R."/>
            <person name="Haridas S."/>
            <person name="Lipzen A."/>
            <person name="Grimwood J."/>
            <person name="Schmutz J."/>
            <person name="Clum A."/>
            <person name="Reid I.D."/>
            <person name="Moisan M.C."/>
            <person name="Butler G."/>
            <person name="Nguyen T.T.M."/>
            <person name="Dewar K."/>
            <person name="Conant G."/>
            <person name="Drula E."/>
            <person name="Henrissat B."/>
            <person name="Hansel C."/>
            <person name="Singer S."/>
            <person name="Hutchinson M.I."/>
            <person name="de Vries R.P."/>
            <person name="Natvig D.O."/>
            <person name="Powell A.J."/>
            <person name="Tsang A."/>
            <person name="Grigoriev I.V."/>
        </authorList>
    </citation>
    <scope>NUCLEOTIDE SEQUENCE [LARGE SCALE GENOMIC DNA]</scope>
    <source>
        <strain evidence="2 3">ATCC 24622</strain>
    </source>
</reference>
<evidence type="ECO:0000256" key="1">
    <source>
        <dbReference type="SAM" id="MobiDB-lite"/>
    </source>
</evidence>
<accession>A0ABR3V0V6</accession>
<keyword evidence="3" id="KW-1185">Reference proteome</keyword>
<gene>
    <name evidence="2" type="ORF">VTK73DRAFT_5658</name>
</gene>
<protein>
    <submittedName>
        <fullName evidence="2">Uncharacterized protein</fullName>
    </submittedName>
</protein>
<evidence type="ECO:0000313" key="3">
    <source>
        <dbReference type="Proteomes" id="UP001586593"/>
    </source>
</evidence>
<dbReference type="Proteomes" id="UP001586593">
    <property type="component" value="Unassembled WGS sequence"/>
</dbReference>
<name>A0ABR3V0V6_9PEZI</name>
<dbReference type="EMBL" id="JAZHXJ010003156">
    <property type="protein sequence ID" value="KAL1835425.1"/>
    <property type="molecule type" value="Genomic_DNA"/>
</dbReference>
<proteinExistence type="predicted"/>
<feature type="region of interest" description="Disordered" evidence="1">
    <location>
        <begin position="76"/>
        <end position="99"/>
    </location>
</feature>